<evidence type="ECO:0000313" key="2">
    <source>
        <dbReference type="Proteomes" id="UP000789920"/>
    </source>
</evidence>
<dbReference type="Proteomes" id="UP000789920">
    <property type="component" value="Unassembled WGS sequence"/>
</dbReference>
<feature type="non-terminal residue" evidence="1">
    <location>
        <position position="79"/>
    </location>
</feature>
<name>A0ACA9M6L0_9GLOM</name>
<comment type="caution">
    <text evidence="1">The sequence shown here is derived from an EMBL/GenBank/DDBJ whole genome shotgun (WGS) entry which is preliminary data.</text>
</comment>
<organism evidence="1 2">
    <name type="scientific">Racocetra persica</name>
    <dbReference type="NCBI Taxonomy" id="160502"/>
    <lineage>
        <taxon>Eukaryota</taxon>
        <taxon>Fungi</taxon>
        <taxon>Fungi incertae sedis</taxon>
        <taxon>Mucoromycota</taxon>
        <taxon>Glomeromycotina</taxon>
        <taxon>Glomeromycetes</taxon>
        <taxon>Diversisporales</taxon>
        <taxon>Gigasporaceae</taxon>
        <taxon>Racocetra</taxon>
    </lineage>
</organism>
<keyword evidence="2" id="KW-1185">Reference proteome</keyword>
<protein>
    <submittedName>
        <fullName evidence="1">2226_t:CDS:1</fullName>
    </submittedName>
</protein>
<sequence length="79" mass="9330">MVRRCINSDLQKRLIDIQNQLKELIINLLYKSDENDNEKQLSDAGETAELLINKFQSIPLEHPHDKFLSRRIPLEHPHD</sequence>
<accession>A0ACA9M6L0</accession>
<proteinExistence type="predicted"/>
<reference evidence="1" key="1">
    <citation type="submission" date="2021-06" db="EMBL/GenBank/DDBJ databases">
        <authorList>
            <person name="Kallberg Y."/>
            <person name="Tangrot J."/>
            <person name="Rosling A."/>
        </authorList>
    </citation>
    <scope>NUCLEOTIDE SEQUENCE</scope>
    <source>
        <strain evidence="1">MA461A</strain>
    </source>
</reference>
<dbReference type="EMBL" id="CAJVQC010006317">
    <property type="protein sequence ID" value="CAG8565492.1"/>
    <property type="molecule type" value="Genomic_DNA"/>
</dbReference>
<gene>
    <name evidence="1" type="ORF">RPERSI_LOCUS4539</name>
</gene>
<evidence type="ECO:0000313" key="1">
    <source>
        <dbReference type="EMBL" id="CAG8565492.1"/>
    </source>
</evidence>